<evidence type="ECO:0000313" key="2">
    <source>
        <dbReference type="EMBL" id="QNN44293.1"/>
    </source>
</evidence>
<dbReference type="RefSeq" id="WP_187594738.1">
    <property type="nucleotide sequence ID" value="NZ_CP060723.1"/>
</dbReference>
<keyword evidence="1" id="KW-0812">Transmembrane</keyword>
<keyword evidence="1" id="KW-1133">Transmembrane helix</keyword>
<dbReference type="EMBL" id="CP060723">
    <property type="protein sequence ID" value="QNN44293.1"/>
    <property type="molecule type" value="Genomic_DNA"/>
</dbReference>
<keyword evidence="3" id="KW-1185">Reference proteome</keyword>
<protein>
    <submittedName>
        <fullName evidence="2">Uncharacterized protein</fullName>
    </submittedName>
</protein>
<proteinExistence type="predicted"/>
<gene>
    <name evidence="2" type="ORF">H9L23_09555</name>
</gene>
<dbReference type="Proteomes" id="UP000515806">
    <property type="component" value="Chromosome"/>
</dbReference>
<evidence type="ECO:0000256" key="1">
    <source>
        <dbReference type="SAM" id="Phobius"/>
    </source>
</evidence>
<dbReference type="AlphaFoldDB" id="A0A7G9QLR8"/>
<name>A0A7G9QLR8_9SPHI</name>
<sequence length="45" mass="5070">MKKIKFSLPDINSSITRNRDKIVFLVCVISVISIMLLATLLAVKH</sequence>
<evidence type="ECO:0000313" key="3">
    <source>
        <dbReference type="Proteomes" id="UP000515806"/>
    </source>
</evidence>
<reference evidence="2 3" key="1">
    <citation type="submission" date="2020-08" db="EMBL/GenBank/DDBJ databases">
        <title>Genome sequence of Pedobacter roseus KACC 11594T.</title>
        <authorList>
            <person name="Hyun D.-W."/>
            <person name="Bae J.-W."/>
        </authorList>
    </citation>
    <scope>NUCLEOTIDE SEQUENCE [LARGE SCALE GENOMIC DNA]</scope>
    <source>
        <strain evidence="2 3">KACC 11594</strain>
    </source>
</reference>
<keyword evidence="1" id="KW-0472">Membrane</keyword>
<feature type="transmembrane region" description="Helical" evidence="1">
    <location>
        <begin position="21"/>
        <end position="43"/>
    </location>
</feature>
<organism evidence="2 3">
    <name type="scientific">Pedobacter roseus</name>
    <dbReference type="NCBI Taxonomy" id="336820"/>
    <lineage>
        <taxon>Bacteria</taxon>
        <taxon>Pseudomonadati</taxon>
        <taxon>Bacteroidota</taxon>
        <taxon>Sphingobacteriia</taxon>
        <taxon>Sphingobacteriales</taxon>
        <taxon>Sphingobacteriaceae</taxon>
        <taxon>Pedobacter</taxon>
    </lineage>
</organism>
<accession>A0A7G9QLR8</accession>
<dbReference type="KEGG" id="proe:H9L23_09555"/>